<organism evidence="2 3">
    <name type="scientific">Perkinsus chesapeaki</name>
    <name type="common">Clam parasite</name>
    <name type="synonym">Perkinsus andrewsi</name>
    <dbReference type="NCBI Taxonomy" id="330153"/>
    <lineage>
        <taxon>Eukaryota</taxon>
        <taxon>Sar</taxon>
        <taxon>Alveolata</taxon>
        <taxon>Perkinsozoa</taxon>
        <taxon>Perkinsea</taxon>
        <taxon>Perkinsida</taxon>
        <taxon>Perkinsidae</taxon>
        <taxon>Perkinsus</taxon>
    </lineage>
</organism>
<feature type="compositionally biased region" description="Basic and acidic residues" evidence="1">
    <location>
        <begin position="57"/>
        <end position="85"/>
    </location>
</feature>
<protein>
    <submittedName>
        <fullName evidence="2">Uncharacterized protein</fullName>
    </submittedName>
</protein>
<evidence type="ECO:0000256" key="1">
    <source>
        <dbReference type="SAM" id="MobiDB-lite"/>
    </source>
</evidence>
<sequence>MPSSFGGKGSGPVFKQEDPVVIDLVGEDEGVKAEGGNPQLPEIHDWRIGRHWGSNLRGKDGQRRGNHCQRRERSRSRSEETRASSDIDSEWGELNLAPVEPGEFDDLRRFPCPVRRTCIRVFDTSRERDEHVGLFHRDSQEAFELRSRAFAKEVDQAGTPLTVGGVRCPRPLLRYHCPGFSNGGKVPRSRLHPALEQAISDEITHNRPGRWDLATVCGAFITAMRVEQKIKGVPLRGMEILIEAVYKAGAQRCPRAEGLDKVRRTLKGLYRRSPLFLHVDQVEGRAMALLLYRFSKRLER</sequence>
<dbReference type="OrthoDB" id="440355at2759"/>
<feature type="region of interest" description="Disordered" evidence="1">
    <location>
        <begin position="54"/>
        <end position="87"/>
    </location>
</feature>
<evidence type="ECO:0000313" key="3">
    <source>
        <dbReference type="Proteomes" id="UP000591131"/>
    </source>
</evidence>
<keyword evidence="3" id="KW-1185">Reference proteome</keyword>
<dbReference type="EMBL" id="JAAPAO010000012">
    <property type="protein sequence ID" value="KAF4677552.1"/>
    <property type="molecule type" value="Genomic_DNA"/>
</dbReference>
<accession>A0A7J6N0Y7</accession>
<dbReference type="AlphaFoldDB" id="A0A7J6N0Y7"/>
<reference evidence="2 3" key="1">
    <citation type="submission" date="2020-04" db="EMBL/GenBank/DDBJ databases">
        <title>Perkinsus chesapeaki whole genome sequence.</title>
        <authorList>
            <person name="Bogema D.R."/>
        </authorList>
    </citation>
    <scope>NUCLEOTIDE SEQUENCE [LARGE SCALE GENOMIC DNA]</scope>
    <source>
        <strain evidence="2">ATCC PRA-425</strain>
    </source>
</reference>
<gene>
    <name evidence="2" type="ORF">FOL47_000940</name>
</gene>
<evidence type="ECO:0000313" key="2">
    <source>
        <dbReference type="EMBL" id="KAF4677552.1"/>
    </source>
</evidence>
<comment type="caution">
    <text evidence="2">The sequence shown here is derived from an EMBL/GenBank/DDBJ whole genome shotgun (WGS) entry which is preliminary data.</text>
</comment>
<dbReference type="Proteomes" id="UP000591131">
    <property type="component" value="Unassembled WGS sequence"/>
</dbReference>
<name>A0A7J6N0Y7_PERCH</name>
<proteinExistence type="predicted"/>